<proteinExistence type="predicted"/>
<evidence type="ECO:0000259" key="6">
    <source>
        <dbReference type="PROSITE" id="PS51332"/>
    </source>
</evidence>
<dbReference type="EMBL" id="AMCI01002431">
    <property type="protein sequence ID" value="EJX02741.1"/>
    <property type="molecule type" value="Genomic_DNA"/>
</dbReference>
<dbReference type="InterPro" id="IPR006638">
    <property type="entry name" value="Elp3/MiaA/NifB-like_rSAM"/>
</dbReference>
<dbReference type="SMART" id="SM00729">
    <property type="entry name" value="Elp3"/>
    <property type="match status" value="1"/>
</dbReference>
<dbReference type="InterPro" id="IPR023404">
    <property type="entry name" value="rSAM_horseshoe"/>
</dbReference>
<accession>J9CRD7</accession>
<evidence type="ECO:0000313" key="8">
    <source>
        <dbReference type="EMBL" id="EJX02741.1"/>
    </source>
</evidence>
<sequence>MEEEAAIFAFSVHIWNKPFVFRLIGMLKKLRPEAIVVVGGPEVAFAVERTFQEQPAIDYIVQGEGELCFAELLDAAENGSAVVPKHIAYVKNGAVELNGGTTVIEDMSILPFPYPDLEQVIAEHKIVYYECTRGCPFNCSYCLSGISRSVRKRPLELVLADLDRFVAAGAELVKFVDRTYNLDEKYFLPMMQHLAALDTKATFHLEIKADMLSDKVLDFLATVPKGRFQMEIGIQSTHKPTLKAINRQDNWDRLASNVKRLLSFKNMHIHVDLIAGLPYEGLQEFSKSFN</sequence>
<evidence type="ECO:0000256" key="2">
    <source>
        <dbReference type="ARBA" id="ARBA00022691"/>
    </source>
</evidence>
<dbReference type="GO" id="GO:0003824">
    <property type="term" value="F:catalytic activity"/>
    <property type="evidence" value="ECO:0007669"/>
    <property type="project" value="InterPro"/>
</dbReference>
<keyword evidence="4" id="KW-0408">Iron</keyword>
<name>J9CRD7_9ZZZZ</name>
<dbReference type="InterPro" id="IPR058240">
    <property type="entry name" value="rSAM_sf"/>
</dbReference>
<dbReference type="GO" id="GO:0005829">
    <property type="term" value="C:cytosol"/>
    <property type="evidence" value="ECO:0007669"/>
    <property type="project" value="TreeGrafter"/>
</dbReference>
<feature type="domain" description="Radical SAM core" evidence="7">
    <location>
        <begin position="121"/>
        <end position="290"/>
    </location>
</feature>
<reference evidence="8" key="1">
    <citation type="journal article" date="2012" name="PLoS ONE">
        <title>Gene sets for utilization of primary and secondary nutrition supplies in the distal gut of endangered iberian lynx.</title>
        <authorList>
            <person name="Alcaide M."/>
            <person name="Messina E."/>
            <person name="Richter M."/>
            <person name="Bargiela R."/>
            <person name="Peplies J."/>
            <person name="Huws S.A."/>
            <person name="Newbold C.J."/>
            <person name="Golyshin P.N."/>
            <person name="Simon M.A."/>
            <person name="Lopez G."/>
            <person name="Yakimov M.M."/>
            <person name="Ferrer M."/>
        </authorList>
    </citation>
    <scope>NUCLEOTIDE SEQUENCE</scope>
</reference>
<organism evidence="8">
    <name type="scientific">gut metagenome</name>
    <dbReference type="NCBI Taxonomy" id="749906"/>
    <lineage>
        <taxon>unclassified sequences</taxon>
        <taxon>metagenomes</taxon>
        <taxon>organismal metagenomes</taxon>
    </lineage>
</organism>
<dbReference type="AlphaFoldDB" id="J9CRD7"/>
<evidence type="ECO:0000259" key="7">
    <source>
        <dbReference type="PROSITE" id="PS51918"/>
    </source>
</evidence>
<keyword evidence="3" id="KW-0479">Metal-binding</keyword>
<dbReference type="SUPFAM" id="SSF102114">
    <property type="entry name" value="Radical SAM enzymes"/>
    <property type="match status" value="1"/>
</dbReference>
<dbReference type="GO" id="GO:0051536">
    <property type="term" value="F:iron-sulfur cluster binding"/>
    <property type="evidence" value="ECO:0007669"/>
    <property type="project" value="UniProtKB-KW"/>
</dbReference>
<gene>
    <name evidence="8" type="ORF">EVA_09152</name>
</gene>
<dbReference type="PROSITE" id="PS51332">
    <property type="entry name" value="B12_BINDING"/>
    <property type="match status" value="1"/>
</dbReference>
<dbReference type="Pfam" id="PF04055">
    <property type="entry name" value="Radical_SAM"/>
    <property type="match status" value="1"/>
</dbReference>
<feature type="domain" description="B12-binding" evidence="6">
    <location>
        <begin position="1"/>
        <end position="83"/>
    </location>
</feature>
<dbReference type="InterPro" id="IPR051198">
    <property type="entry name" value="BchE-like"/>
</dbReference>
<comment type="caution">
    <text evidence="8">The sequence shown here is derived from an EMBL/GenBank/DDBJ whole genome shotgun (WGS) entry which is preliminary data.</text>
</comment>
<keyword evidence="2" id="KW-0949">S-adenosyl-L-methionine</keyword>
<dbReference type="InterPro" id="IPR006158">
    <property type="entry name" value="Cobalamin-bd"/>
</dbReference>
<dbReference type="SFLD" id="SFLDG01082">
    <property type="entry name" value="B12-binding_domain_containing"/>
    <property type="match status" value="1"/>
</dbReference>
<keyword evidence="5" id="KW-0411">Iron-sulfur</keyword>
<comment type="cofactor">
    <cofactor evidence="1">
        <name>[4Fe-4S] cluster</name>
        <dbReference type="ChEBI" id="CHEBI:49883"/>
    </cofactor>
</comment>
<evidence type="ECO:0000256" key="3">
    <source>
        <dbReference type="ARBA" id="ARBA00022723"/>
    </source>
</evidence>
<dbReference type="PANTHER" id="PTHR43409:SF16">
    <property type="entry name" value="SLR0320 PROTEIN"/>
    <property type="match status" value="1"/>
</dbReference>
<evidence type="ECO:0000256" key="4">
    <source>
        <dbReference type="ARBA" id="ARBA00023004"/>
    </source>
</evidence>
<dbReference type="PROSITE" id="PS51918">
    <property type="entry name" value="RADICAL_SAM"/>
    <property type="match status" value="1"/>
</dbReference>
<dbReference type="Gene3D" id="3.40.50.280">
    <property type="entry name" value="Cobalamin-binding domain"/>
    <property type="match status" value="1"/>
</dbReference>
<dbReference type="PANTHER" id="PTHR43409">
    <property type="entry name" value="ANAEROBIC MAGNESIUM-PROTOPORPHYRIN IX MONOMETHYL ESTER CYCLASE-RELATED"/>
    <property type="match status" value="1"/>
</dbReference>
<dbReference type="GO" id="GO:0046872">
    <property type="term" value="F:metal ion binding"/>
    <property type="evidence" value="ECO:0007669"/>
    <property type="project" value="UniProtKB-KW"/>
</dbReference>
<dbReference type="GO" id="GO:0031419">
    <property type="term" value="F:cobalamin binding"/>
    <property type="evidence" value="ECO:0007669"/>
    <property type="project" value="InterPro"/>
</dbReference>
<evidence type="ECO:0000256" key="1">
    <source>
        <dbReference type="ARBA" id="ARBA00001966"/>
    </source>
</evidence>
<dbReference type="Gene3D" id="3.80.30.20">
    <property type="entry name" value="tm_1862 like domain"/>
    <property type="match status" value="1"/>
</dbReference>
<evidence type="ECO:0000256" key="5">
    <source>
        <dbReference type="ARBA" id="ARBA00023014"/>
    </source>
</evidence>
<protein>
    <submittedName>
        <fullName evidence="8">Radical SAM domain-containing protein</fullName>
    </submittedName>
</protein>
<dbReference type="Pfam" id="PF02310">
    <property type="entry name" value="B12-binding"/>
    <property type="match status" value="1"/>
</dbReference>
<dbReference type="InterPro" id="IPR007197">
    <property type="entry name" value="rSAM"/>
</dbReference>
<dbReference type="SFLD" id="SFLDS00029">
    <property type="entry name" value="Radical_SAM"/>
    <property type="match status" value="1"/>
</dbReference>